<proteinExistence type="predicted"/>
<reference evidence="1 2" key="1">
    <citation type="submission" date="2020-04" db="EMBL/GenBank/DDBJ databases">
        <title>Genome sequencing of novel species.</title>
        <authorList>
            <person name="Heo J."/>
            <person name="Kim S.-J."/>
            <person name="Kim J.-S."/>
            <person name="Hong S.-B."/>
            <person name="Kwon S.-W."/>
        </authorList>
    </citation>
    <scope>NUCLEOTIDE SEQUENCE [LARGE SCALE GENOMIC DNA]</scope>
    <source>
        <strain evidence="1 2">GN2-R2</strain>
    </source>
</reference>
<dbReference type="KEGG" id="mfy:HH212_07870"/>
<dbReference type="InterPro" id="IPR010323">
    <property type="entry name" value="DUF924"/>
</dbReference>
<dbReference type="RefSeq" id="WP_169434898.1">
    <property type="nucleotide sequence ID" value="NZ_CP051685.1"/>
</dbReference>
<evidence type="ECO:0000313" key="2">
    <source>
        <dbReference type="Proteomes" id="UP000502415"/>
    </source>
</evidence>
<gene>
    <name evidence="1" type="ORF">HH212_07870</name>
</gene>
<evidence type="ECO:0000313" key="1">
    <source>
        <dbReference type="EMBL" id="QJD99949.1"/>
    </source>
</evidence>
<dbReference type="AlphaFoldDB" id="A0A7Z2ZS95"/>
<dbReference type="Proteomes" id="UP000502415">
    <property type="component" value="Chromosome"/>
</dbReference>
<protein>
    <submittedName>
        <fullName evidence="1">DUF924 domain-containing protein</fullName>
    </submittedName>
</protein>
<dbReference type="Pfam" id="PF06041">
    <property type="entry name" value="DUF924"/>
    <property type="match status" value="1"/>
</dbReference>
<dbReference type="Gene3D" id="1.20.58.320">
    <property type="entry name" value="TPR-like"/>
    <property type="match status" value="1"/>
</dbReference>
<organism evidence="1 2">
    <name type="scientific">Massilia forsythiae</name>
    <dbReference type="NCBI Taxonomy" id="2728020"/>
    <lineage>
        <taxon>Bacteria</taxon>
        <taxon>Pseudomonadati</taxon>
        <taxon>Pseudomonadota</taxon>
        <taxon>Betaproteobacteria</taxon>
        <taxon>Burkholderiales</taxon>
        <taxon>Oxalobacteraceae</taxon>
        <taxon>Telluria group</taxon>
        <taxon>Massilia</taxon>
    </lineage>
</organism>
<dbReference type="SUPFAM" id="SSF48452">
    <property type="entry name" value="TPR-like"/>
    <property type="match status" value="1"/>
</dbReference>
<dbReference type="InterPro" id="IPR011990">
    <property type="entry name" value="TPR-like_helical_dom_sf"/>
</dbReference>
<dbReference type="Gene3D" id="1.25.40.10">
    <property type="entry name" value="Tetratricopeptide repeat domain"/>
    <property type="match status" value="1"/>
</dbReference>
<name>A0A7Z2ZS95_9BURK</name>
<sequence>MQDQRTATQPQDGPAQAVPAWAQEVLEFWFGAPGSAEAGQARREWFIKSDAFDALIRTRFGELIATALDGGLDDWEQGSAQAQLARILVLDQFTRNVLRGTPQAFAGDARALAAARRMVDSGLDQALAPLQRAFVYLPFEHAEDSAMQERAVALFAALATSSPGFDEMLDYARRHRDVIARFGRFPHRNEILGRDSTADETDFLRQPGSRF</sequence>
<accession>A0A7Z2ZS95</accession>
<dbReference type="EMBL" id="CP051685">
    <property type="protein sequence ID" value="QJD99949.1"/>
    <property type="molecule type" value="Genomic_DNA"/>
</dbReference>
<keyword evidence="2" id="KW-1185">Reference proteome</keyword>